<evidence type="ECO:0000256" key="1">
    <source>
        <dbReference type="SAM" id="MobiDB-lite"/>
    </source>
</evidence>
<feature type="region of interest" description="Disordered" evidence="1">
    <location>
        <begin position="154"/>
        <end position="174"/>
    </location>
</feature>
<dbReference type="Proteomes" id="UP001237642">
    <property type="component" value="Unassembled WGS sequence"/>
</dbReference>
<sequence length="478" mass="51681">MSNLSNNSFQTVNAAATAIVNAQTRVQPSSARKRRWGGCWSLYWCFGSPKHSKRIGHATLVPEPTEAATAAPFTETINNSSTIVFPFVAPPSSPASFFQSEPPSDIHSPAKLLSLASLSVNAYSPGGTPSIFTIGPYAYETQLVSPPVFSTYTTEPSTASFTPPPESAQLTTPSSPEVPFAQLLASSLARTQRNTGPNQKFSSSQYDFQPYWLYPGSPGGYIISPGSTIPNSGTSSPFPATQPIIKFHVEEIPNFLGYEYFSSQKWGSRLGSGTLTPSGLVSRLGSGASTPNGLGLTLGSGALTPTNDEPVIKVTPVESQISEMETLASSDKISEDEEVFFDHRVSFELPTEYVPACLEKDCSLEMVPECPEKVTTEGGTLSNNISEKANKCCDCEGCSKPVLPEKTKRDKQEQQCQRVHQTHSLGSSKEFIFDNTKGDVSRKPTLGVEWWTSDKGLGKKLVPRTSWTFFPMLQPEAS</sequence>
<reference evidence="2" key="2">
    <citation type="submission" date="2023-05" db="EMBL/GenBank/DDBJ databases">
        <authorList>
            <person name="Schelkunov M.I."/>
        </authorList>
    </citation>
    <scope>NUCLEOTIDE SEQUENCE</scope>
    <source>
        <strain evidence="2">Hsosn_3</strain>
        <tissue evidence="2">Leaf</tissue>
    </source>
</reference>
<evidence type="ECO:0000313" key="2">
    <source>
        <dbReference type="EMBL" id="KAK1392757.1"/>
    </source>
</evidence>
<dbReference type="PANTHER" id="PTHR31798:SF10">
    <property type="entry name" value="OS02G0822000 PROTEIN"/>
    <property type="match status" value="1"/>
</dbReference>
<protein>
    <submittedName>
        <fullName evidence="2">Hydroxyproline-rich glycoprotein family protein</fullName>
    </submittedName>
</protein>
<dbReference type="InterPro" id="IPR040420">
    <property type="entry name" value="At1g76660-like"/>
</dbReference>
<proteinExistence type="predicted"/>
<accession>A0AAD8IYL1</accession>
<dbReference type="AlphaFoldDB" id="A0AAD8IYL1"/>
<gene>
    <name evidence="2" type="ORF">POM88_011813</name>
</gene>
<reference evidence="2" key="1">
    <citation type="submission" date="2023-02" db="EMBL/GenBank/DDBJ databases">
        <title>Genome of toxic invasive species Heracleum sosnowskyi carries increased number of genes despite the absence of recent whole-genome duplications.</title>
        <authorList>
            <person name="Schelkunov M."/>
            <person name="Shtratnikova V."/>
            <person name="Makarenko M."/>
            <person name="Klepikova A."/>
            <person name="Omelchenko D."/>
            <person name="Novikova G."/>
            <person name="Obukhova E."/>
            <person name="Bogdanov V."/>
            <person name="Penin A."/>
            <person name="Logacheva M."/>
        </authorList>
    </citation>
    <scope>NUCLEOTIDE SEQUENCE</scope>
    <source>
        <strain evidence="2">Hsosn_3</strain>
        <tissue evidence="2">Leaf</tissue>
    </source>
</reference>
<comment type="caution">
    <text evidence="2">The sequence shown here is derived from an EMBL/GenBank/DDBJ whole genome shotgun (WGS) entry which is preliminary data.</text>
</comment>
<keyword evidence="3" id="KW-1185">Reference proteome</keyword>
<dbReference type="PANTHER" id="PTHR31798">
    <property type="entry name" value="HYDROXYPROLINE-RICH GLYCOPROTEIN-LIKE"/>
    <property type="match status" value="1"/>
</dbReference>
<dbReference type="EMBL" id="JAUIZM010000003">
    <property type="protein sequence ID" value="KAK1392757.1"/>
    <property type="molecule type" value="Genomic_DNA"/>
</dbReference>
<organism evidence="2 3">
    <name type="scientific">Heracleum sosnowskyi</name>
    <dbReference type="NCBI Taxonomy" id="360622"/>
    <lineage>
        <taxon>Eukaryota</taxon>
        <taxon>Viridiplantae</taxon>
        <taxon>Streptophyta</taxon>
        <taxon>Embryophyta</taxon>
        <taxon>Tracheophyta</taxon>
        <taxon>Spermatophyta</taxon>
        <taxon>Magnoliopsida</taxon>
        <taxon>eudicotyledons</taxon>
        <taxon>Gunneridae</taxon>
        <taxon>Pentapetalae</taxon>
        <taxon>asterids</taxon>
        <taxon>campanulids</taxon>
        <taxon>Apiales</taxon>
        <taxon>Apiaceae</taxon>
        <taxon>Apioideae</taxon>
        <taxon>apioid superclade</taxon>
        <taxon>Tordylieae</taxon>
        <taxon>Tordyliinae</taxon>
        <taxon>Heracleum</taxon>
    </lineage>
</organism>
<name>A0AAD8IYL1_9APIA</name>
<evidence type="ECO:0000313" key="3">
    <source>
        <dbReference type="Proteomes" id="UP001237642"/>
    </source>
</evidence>